<proteinExistence type="predicted"/>
<reference evidence="1 2" key="1">
    <citation type="journal article" date="2024" name="G3 (Bethesda)">
        <title>Genome assembly of Hibiscus sabdariffa L. provides insights into metabolisms of medicinal natural products.</title>
        <authorList>
            <person name="Kim T."/>
        </authorList>
    </citation>
    <scope>NUCLEOTIDE SEQUENCE [LARGE SCALE GENOMIC DNA]</scope>
    <source>
        <strain evidence="1">TK-2024</strain>
        <tissue evidence="1">Old leaves</tissue>
    </source>
</reference>
<organism evidence="1 2">
    <name type="scientific">Hibiscus sabdariffa</name>
    <name type="common">roselle</name>
    <dbReference type="NCBI Taxonomy" id="183260"/>
    <lineage>
        <taxon>Eukaryota</taxon>
        <taxon>Viridiplantae</taxon>
        <taxon>Streptophyta</taxon>
        <taxon>Embryophyta</taxon>
        <taxon>Tracheophyta</taxon>
        <taxon>Spermatophyta</taxon>
        <taxon>Magnoliopsida</taxon>
        <taxon>eudicotyledons</taxon>
        <taxon>Gunneridae</taxon>
        <taxon>Pentapetalae</taxon>
        <taxon>rosids</taxon>
        <taxon>malvids</taxon>
        <taxon>Malvales</taxon>
        <taxon>Malvaceae</taxon>
        <taxon>Malvoideae</taxon>
        <taxon>Hibiscus</taxon>
    </lineage>
</organism>
<protein>
    <submittedName>
        <fullName evidence="1">Uncharacterized protein</fullName>
    </submittedName>
</protein>
<dbReference type="InterPro" id="IPR036691">
    <property type="entry name" value="Endo/exonu/phosph_ase_sf"/>
</dbReference>
<evidence type="ECO:0000313" key="1">
    <source>
        <dbReference type="EMBL" id="KAK8600994.1"/>
    </source>
</evidence>
<dbReference type="Gene3D" id="3.60.10.10">
    <property type="entry name" value="Endonuclease/exonuclease/phosphatase"/>
    <property type="match status" value="1"/>
</dbReference>
<keyword evidence="2" id="KW-1185">Reference proteome</keyword>
<name>A0ABR2GFC4_9ROSI</name>
<dbReference type="EMBL" id="JBBPBM010000001">
    <property type="protein sequence ID" value="KAK8600994.1"/>
    <property type="molecule type" value="Genomic_DNA"/>
</dbReference>
<evidence type="ECO:0000313" key="2">
    <source>
        <dbReference type="Proteomes" id="UP001472677"/>
    </source>
</evidence>
<dbReference type="SUPFAM" id="SSF56219">
    <property type="entry name" value="DNase I-like"/>
    <property type="match status" value="1"/>
</dbReference>
<accession>A0ABR2GFC4</accession>
<sequence length="158" mass="18164">MRCISWNVRGLGSAVKVRKVNSLVRGYDLEIMLLQETMKTVWSEEEVRKLLIDDEFEFEWVEADDKSGGLLIVWDRNCFVKTIVFKKKNFLSITEFYLELKMRAGLLVMGHVEVNFYSLVVMSQASVVVDDIGVGYRGDIVNVEIAYWAGSDFLSLLH</sequence>
<comment type="caution">
    <text evidence="1">The sequence shown here is derived from an EMBL/GenBank/DDBJ whole genome shotgun (WGS) entry which is preliminary data.</text>
</comment>
<dbReference type="Proteomes" id="UP001472677">
    <property type="component" value="Unassembled WGS sequence"/>
</dbReference>
<gene>
    <name evidence="1" type="ORF">V6N12_050839</name>
</gene>